<comment type="similarity">
    <text evidence="6">Belongs to the vsr family.</text>
</comment>
<dbReference type="GO" id="GO:0016787">
    <property type="term" value="F:hydrolase activity"/>
    <property type="evidence" value="ECO:0007669"/>
    <property type="project" value="UniProtKB-KW"/>
</dbReference>
<accession>U2DXQ7</accession>
<keyword evidence="5 6" id="KW-0234">DNA repair</keyword>
<protein>
    <recommendedName>
        <fullName evidence="6">Very short patch repair endonuclease</fullName>
        <ecNumber evidence="6">3.1.-.-</ecNumber>
    </recommendedName>
</protein>
<evidence type="ECO:0000256" key="2">
    <source>
        <dbReference type="ARBA" id="ARBA00022759"/>
    </source>
</evidence>
<proteinExistence type="inferred from homology"/>
<evidence type="ECO:0000256" key="6">
    <source>
        <dbReference type="PIRNR" id="PIRNR018267"/>
    </source>
</evidence>
<organism evidence="7 8">
    <name type="scientific">Bacteroides pyogenes F0041</name>
    <dbReference type="NCBI Taxonomy" id="1321819"/>
    <lineage>
        <taxon>Bacteria</taxon>
        <taxon>Pseudomonadati</taxon>
        <taxon>Bacteroidota</taxon>
        <taxon>Bacteroidia</taxon>
        <taxon>Bacteroidales</taxon>
        <taxon>Bacteroidaceae</taxon>
        <taxon>Bacteroides</taxon>
    </lineage>
</organism>
<dbReference type="InterPro" id="IPR004603">
    <property type="entry name" value="DNA_mismatch_endonuc_vsr"/>
</dbReference>
<evidence type="ECO:0000313" key="7">
    <source>
        <dbReference type="EMBL" id="ERI84646.1"/>
    </source>
</evidence>
<dbReference type="OrthoDB" id="9801520at2"/>
<comment type="caution">
    <text evidence="7">The sequence shown here is derived from an EMBL/GenBank/DDBJ whole genome shotgun (WGS) entry which is preliminary data.</text>
</comment>
<evidence type="ECO:0000313" key="8">
    <source>
        <dbReference type="Proteomes" id="UP000016496"/>
    </source>
</evidence>
<gene>
    <name evidence="7" type="ORF">HMPREF1981_02257</name>
</gene>
<dbReference type="PATRIC" id="fig|1321819.3.peg.2085"/>
<keyword evidence="1 6" id="KW-0540">Nuclease</keyword>
<dbReference type="NCBIfam" id="TIGR00632">
    <property type="entry name" value="vsr"/>
    <property type="match status" value="1"/>
</dbReference>
<dbReference type="PIRSF" id="PIRSF018267">
    <property type="entry name" value="VSR_endonuc"/>
    <property type="match status" value="1"/>
</dbReference>
<dbReference type="GO" id="GO:0006298">
    <property type="term" value="P:mismatch repair"/>
    <property type="evidence" value="ECO:0007669"/>
    <property type="project" value="UniProtKB-UniRule"/>
</dbReference>
<keyword evidence="4 6" id="KW-0378">Hydrolase</keyword>
<dbReference type="EC" id="3.1.-.-" evidence="6"/>
<comment type="function">
    <text evidence="6">May nick specific sequences that contain T:G mispairs resulting from m5C-deamination.</text>
</comment>
<evidence type="ECO:0000256" key="1">
    <source>
        <dbReference type="ARBA" id="ARBA00022722"/>
    </source>
</evidence>
<dbReference type="Gene3D" id="3.40.960.10">
    <property type="entry name" value="VSR Endonuclease"/>
    <property type="match status" value="1"/>
</dbReference>
<dbReference type="CDD" id="cd00221">
    <property type="entry name" value="Vsr"/>
    <property type="match status" value="1"/>
</dbReference>
<dbReference type="AlphaFoldDB" id="U2DXQ7"/>
<dbReference type="InterPro" id="IPR011335">
    <property type="entry name" value="Restrct_endonuc-II-like"/>
</dbReference>
<dbReference type="Proteomes" id="UP000016496">
    <property type="component" value="Unassembled WGS sequence"/>
</dbReference>
<evidence type="ECO:0000256" key="3">
    <source>
        <dbReference type="ARBA" id="ARBA00022763"/>
    </source>
</evidence>
<dbReference type="EMBL" id="AWSV01000117">
    <property type="protein sequence ID" value="ERI84646.1"/>
    <property type="molecule type" value="Genomic_DNA"/>
</dbReference>
<evidence type="ECO:0000256" key="5">
    <source>
        <dbReference type="ARBA" id="ARBA00023204"/>
    </source>
</evidence>
<keyword evidence="2 6" id="KW-0255">Endonuclease</keyword>
<reference evidence="7 8" key="1">
    <citation type="submission" date="2013-08" db="EMBL/GenBank/DDBJ databases">
        <authorList>
            <person name="Weinstock G."/>
            <person name="Sodergren E."/>
            <person name="Wylie T."/>
            <person name="Fulton L."/>
            <person name="Fulton R."/>
            <person name="Fronick C."/>
            <person name="O'Laughlin M."/>
            <person name="Godfrey J."/>
            <person name="Miner T."/>
            <person name="Herter B."/>
            <person name="Appelbaum E."/>
            <person name="Cordes M."/>
            <person name="Lek S."/>
            <person name="Wollam A."/>
            <person name="Pepin K.H."/>
            <person name="Palsikar V.B."/>
            <person name="Mitreva M."/>
            <person name="Wilson R.K."/>
        </authorList>
    </citation>
    <scope>NUCLEOTIDE SEQUENCE [LARGE SCALE GENOMIC DNA]</scope>
    <source>
        <strain evidence="7 8">F0041</strain>
    </source>
</reference>
<dbReference type="GO" id="GO:0004519">
    <property type="term" value="F:endonuclease activity"/>
    <property type="evidence" value="ECO:0007669"/>
    <property type="project" value="UniProtKB-KW"/>
</dbReference>
<evidence type="ECO:0000256" key="4">
    <source>
        <dbReference type="ARBA" id="ARBA00022801"/>
    </source>
</evidence>
<dbReference type="Pfam" id="PF03852">
    <property type="entry name" value="Vsr"/>
    <property type="match status" value="1"/>
</dbReference>
<name>U2DXQ7_9BACE</name>
<keyword evidence="3 6" id="KW-0227">DNA damage</keyword>
<sequence>MGDIVSKEKRSEIMSHITGKETKPEIIVRKYLFAQGLRYRKNVKQLPGTPDIVIHKYKATIFVNGCFWHGHENCKFSRLPSTNVAYWENKIYANIERDKRKISELENLGYKVLIIWQCQLKASVRTYFLNRLVKEIKSGLSK</sequence>
<dbReference type="RefSeq" id="WP_021645799.1">
    <property type="nucleotide sequence ID" value="NZ_KE993117.1"/>
</dbReference>
<dbReference type="HOGENOM" id="CLU_111913_1_1_10"/>
<dbReference type="SUPFAM" id="SSF52980">
    <property type="entry name" value="Restriction endonuclease-like"/>
    <property type="match status" value="1"/>
</dbReference>